<evidence type="ECO:0008006" key="3">
    <source>
        <dbReference type="Google" id="ProtNLM"/>
    </source>
</evidence>
<name>A0A3B0ZNX4_9ZZZZ</name>
<gene>
    <name evidence="2" type="ORF">MNBD_GAMMA12-2215</name>
</gene>
<dbReference type="EMBL" id="UOFL01000263">
    <property type="protein sequence ID" value="VAW83094.1"/>
    <property type="molecule type" value="Genomic_DNA"/>
</dbReference>
<keyword evidence="1" id="KW-1133">Transmembrane helix</keyword>
<accession>A0A3B0ZNX4</accession>
<feature type="transmembrane region" description="Helical" evidence="1">
    <location>
        <begin position="28"/>
        <end position="51"/>
    </location>
</feature>
<organism evidence="2">
    <name type="scientific">hydrothermal vent metagenome</name>
    <dbReference type="NCBI Taxonomy" id="652676"/>
    <lineage>
        <taxon>unclassified sequences</taxon>
        <taxon>metagenomes</taxon>
        <taxon>ecological metagenomes</taxon>
    </lineage>
</organism>
<sequence>MDNNNSKKLPIKSILALAIMVPVRQYKIFLKALILPATILVFLQLLDIYVFSDFPDSSLILSLLYFLVYCYFAITCHRIVLLNEKPSGIVESIFSRRVLSFIGWLLILSIATGFAAVPFIIVLNFMFIDFNSSDNYFLLFILAFIPVIFFMAKLSLIFPAVAIDEQPKISWAWNATRNNGWRMFVVVGILPILFSWMQELIRRNDSIWLEDLVLSILSLIFLIIEISALSLSFKFFSDNPMGSDSIDPKKKTQWGQTQCQ</sequence>
<keyword evidence="1" id="KW-0472">Membrane</keyword>
<feature type="transmembrane region" description="Helical" evidence="1">
    <location>
        <begin position="63"/>
        <end position="81"/>
    </location>
</feature>
<evidence type="ECO:0000313" key="2">
    <source>
        <dbReference type="EMBL" id="VAW83094.1"/>
    </source>
</evidence>
<feature type="transmembrane region" description="Helical" evidence="1">
    <location>
        <begin position="101"/>
        <end position="125"/>
    </location>
</feature>
<feature type="transmembrane region" description="Helical" evidence="1">
    <location>
        <begin position="181"/>
        <end position="200"/>
    </location>
</feature>
<feature type="transmembrane region" description="Helical" evidence="1">
    <location>
        <begin position="137"/>
        <end position="161"/>
    </location>
</feature>
<feature type="transmembrane region" description="Helical" evidence="1">
    <location>
        <begin position="212"/>
        <end position="233"/>
    </location>
</feature>
<keyword evidence="1" id="KW-0812">Transmembrane</keyword>
<proteinExistence type="predicted"/>
<dbReference type="AlphaFoldDB" id="A0A3B0ZNX4"/>
<evidence type="ECO:0000256" key="1">
    <source>
        <dbReference type="SAM" id="Phobius"/>
    </source>
</evidence>
<protein>
    <recommendedName>
        <fullName evidence="3">Transmembrane protein</fullName>
    </recommendedName>
</protein>
<reference evidence="2" key="1">
    <citation type="submission" date="2018-06" db="EMBL/GenBank/DDBJ databases">
        <authorList>
            <person name="Zhirakovskaya E."/>
        </authorList>
    </citation>
    <scope>NUCLEOTIDE SEQUENCE</scope>
</reference>